<evidence type="ECO:0000256" key="3">
    <source>
        <dbReference type="ARBA" id="ARBA00022692"/>
    </source>
</evidence>
<dbReference type="Pfam" id="PF00005">
    <property type="entry name" value="ABC_tran"/>
    <property type="match status" value="1"/>
</dbReference>
<sequence>MSRQPPRSVQTTLALVLRLWRWMSPRHRRRISQLLLLALIVSATEVLTIGSVVPVLVMLVDPASLSQWGKVIAWAPALAAMEPGRVLQAGVLTLAMAALATGILRVCLVSRLQHAAQAVGHDLALACLDHALHLPFASHTERHSSSIISILSYKITMVASQVVVPCILISTSSVIAIAIVGFLLAVSAPIACGLSLAFGLIYAGIAVLSRRRLLEAGQRIASSHGRALQAAQESLGAIRDVLLSGQQRSHVQAYGQFEARFRTAQAEANTLAQSRRYVVETIGMLLAIGLAYGLAQAAVPSGMIIPILGVFVIATQRLLPVLHQIYVGWATLNGALPALRDVLDAVAVVPAMAPRPGRLEFQESFGLYDASYCHPGRRQPVIDGQTLEIRKGERLGLVGPSGAGKSTLLDLLSGLLVPQSGQRRVDGRVLEAGDLPLWQRKIAYVPQSIFLASSSIRHNIAFGIEPEDIDDERVRRSAELACLHEAISRLPQGYETLCGEGGLRLSGGQRQRLGIARALYQSKEVLMLDEPTSALDSEAEAALVGVLQQLPAGQTVIVVSHRDSTLAFCDRVLHVESGRIVEAADAG</sequence>
<evidence type="ECO:0000256" key="7">
    <source>
        <dbReference type="ARBA" id="ARBA00023136"/>
    </source>
</evidence>
<feature type="transmembrane region" description="Helical" evidence="8">
    <location>
        <begin position="86"/>
        <end position="108"/>
    </location>
</feature>
<dbReference type="InterPro" id="IPR039421">
    <property type="entry name" value="Type_1_exporter"/>
</dbReference>
<dbReference type="RefSeq" id="WP_160142310.1">
    <property type="nucleotide sequence ID" value="NZ_UWPJ01000024.1"/>
</dbReference>
<feature type="transmembrane region" description="Helical" evidence="8">
    <location>
        <begin position="277"/>
        <end position="295"/>
    </location>
</feature>
<dbReference type="Pfam" id="PF00664">
    <property type="entry name" value="ABC_membrane"/>
    <property type="match status" value="1"/>
</dbReference>
<keyword evidence="12" id="KW-1185">Reference proteome</keyword>
<dbReference type="SUPFAM" id="SSF90123">
    <property type="entry name" value="ABC transporter transmembrane region"/>
    <property type="match status" value="1"/>
</dbReference>
<keyword evidence="5 11" id="KW-0067">ATP-binding</keyword>
<feature type="transmembrane region" description="Helical" evidence="8">
    <location>
        <begin position="34"/>
        <end position="60"/>
    </location>
</feature>
<evidence type="ECO:0000259" key="10">
    <source>
        <dbReference type="PROSITE" id="PS50929"/>
    </source>
</evidence>
<dbReference type="GO" id="GO:0140359">
    <property type="term" value="F:ABC-type transporter activity"/>
    <property type="evidence" value="ECO:0007669"/>
    <property type="project" value="InterPro"/>
</dbReference>
<dbReference type="SMART" id="SM00382">
    <property type="entry name" value="AAA"/>
    <property type="match status" value="1"/>
</dbReference>
<dbReference type="PROSITE" id="PS50893">
    <property type="entry name" value="ABC_TRANSPORTER_2"/>
    <property type="match status" value="1"/>
</dbReference>
<dbReference type="EMBL" id="UWPJ01000024">
    <property type="protein sequence ID" value="VCU71113.1"/>
    <property type="molecule type" value="Genomic_DNA"/>
</dbReference>
<proteinExistence type="predicted"/>
<dbReference type="PROSITE" id="PS50929">
    <property type="entry name" value="ABC_TM1F"/>
    <property type="match status" value="1"/>
</dbReference>
<evidence type="ECO:0000256" key="8">
    <source>
        <dbReference type="SAM" id="Phobius"/>
    </source>
</evidence>
<dbReference type="PROSITE" id="PS00211">
    <property type="entry name" value="ABC_TRANSPORTER_1"/>
    <property type="match status" value="1"/>
</dbReference>
<dbReference type="OrthoDB" id="8554730at2"/>
<dbReference type="InterPro" id="IPR003439">
    <property type="entry name" value="ABC_transporter-like_ATP-bd"/>
</dbReference>
<comment type="subcellular location">
    <subcellularLocation>
        <location evidence="1">Cell membrane</location>
        <topology evidence="1">Multi-pass membrane protein</topology>
    </subcellularLocation>
</comment>
<evidence type="ECO:0000256" key="2">
    <source>
        <dbReference type="ARBA" id="ARBA00022475"/>
    </source>
</evidence>
<reference evidence="11 12" key="1">
    <citation type="submission" date="2018-10" db="EMBL/GenBank/DDBJ databases">
        <authorList>
            <person name="Criscuolo A."/>
        </authorList>
    </citation>
    <scope>NUCLEOTIDE SEQUENCE [LARGE SCALE GENOMIC DNA]</scope>
    <source>
        <strain evidence="11">DnA1</strain>
    </source>
</reference>
<dbReference type="SUPFAM" id="SSF52540">
    <property type="entry name" value="P-loop containing nucleoside triphosphate hydrolases"/>
    <property type="match status" value="1"/>
</dbReference>
<dbReference type="GO" id="GO:0034040">
    <property type="term" value="F:ATPase-coupled lipid transmembrane transporter activity"/>
    <property type="evidence" value="ECO:0007669"/>
    <property type="project" value="TreeGrafter"/>
</dbReference>
<dbReference type="InterPro" id="IPR027417">
    <property type="entry name" value="P-loop_NTPase"/>
</dbReference>
<dbReference type="GO" id="GO:0016887">
    <property type="term" value="F:ATP hydrolysis activity"/>
    <property type="evidence" value="ECO:0007669"/>
    <property type="project" value="InterPro"/>
</dbReference>
<evidence type="ECO:0000313" key="11">
    <source>
        <dbReference type="EMBL" id="VCU71113.1"/>
    </source>
</evidence>
<dbReference type="Proteomes" id="UP000277294">
    <property type="component" value="Unassembled WGS sequence"/>
</dbReference>
<dbReference type="PANTHER" id="PTHR24221:SF654">
    <property type="entry name" value="ATP-BINDING CASSETTE SUB-FAMILY B MEMBER 6"/>
    <property type="match status" value="1"/>
</dbReference>
<keyword evidence="6 8" id="KW-1133">Transmembrane helix</keyword>
<feature type="domain" description="ABC transmembrane type-1" evidence="10">
    <location>
        <begin position="34"/>
        <end position="334"/>
    </location>
</feature>
<dbReference type="Gene3D" id="3.40.50.300">
    <property type="entry name" value="P-loop containing nucleotide triphosphate hydrolases"/>
    <property type="match status" value="1"/>
</dbReference>
<protein>
    <submittedName>
        <fullName evidence="11">Heterocyst differentiation ATP-binding protein HepA</fullName>
    </submittedName>
</protein>
<evidence type="ECO:0000259" key="9">
    <source>
        <dbReference type="PROSITE" id="PS50893"/>
    </source>
</evidence>
<dbReference type="PANTHER" id="PTHR24221">
    <property type="entry name" value="ATP-BINDING CASSETTE SUB-FAMILY B"/>
    <property type="match status" value="1"/>
</dbReference>
<name>A0A3P4B4B0_9BURK</name>
<dbReference type="InterPro" id="IPR017871">
    <property type="entry name" value="ABC_transporter-like_CS"/>
</dbReference>
<dbReference type="InterPro" id="IPR003593">
    <property type="entry name" value="AAA+_ATPase"/>
</dbReference>
<dbReference type="InterPro" id="IPR036640">
    <property type="entry name" value="ABC1_TM_sf"/>
</dbReference>
<dbReference type="Gene3D" id="1.20.1560.10">
    <property type="entry name" value="ABC transporter type 1, transmembrane domain"/>
    <property type="match status" value="1"/>
</dbReference>
<evidence type="ECO:0000256" key="4">
    <source>
        <dbReference type="ARBA" id="ARBA00022741"/>
    </source>
</evidence>
<evidence type="ECO:0000256" key="1">
    <source>
        <dbReference type="ARBA" id="ARBA00004651"/>
    </source>
</evidence>
<accession>A0A3P4B4B0</accession>
<dbReference type="GO" id="GO:0005886">
    <property type="term" value="C:plasma membrane"/>
    <property type="evidence" value="ECO:0007669"/>
    <property type="project" value="UniProtKB-SubCell"/>
</dbReference>
<keyword evidence="7 8" id="KW-0472">Membrane</keyword>
<keyword evidence="4" id="KW-0547">Nucleotide-binding</keyword>
<evidence type="ECO:0000256" key="6">
    <source>
        <dbReference type="ARBA" id="ARBA00022989"/>
    </source>
</evidence>
<dbReference type="GO" id="GO:0005524">
    <property type="term" value="F:ATP binding"/>
    <property type="evidence" value="ECO:0007669"/>
    <property type="project" value="UniProtKB-KW"/>
</dbReference>
<evidence type="ECO:0000256" key="5">
    <source>
        <dbReference type="ARBA" id="ARBA00022840"/>
    </source>
</evidence>
<keyword evidence="2" id="KW-1003">Cell membrane</keyword>
<gene>
    <name evidence="11" type="primary">hepA_2</name>
    <name evidence="11" type="ORF">PIGHUM_03194</name>
</gene>
<feature type="domain" description="ABC transporter" evidence="9">
    <location>
        <begin position="365"/>
        <end position="586"/>
    </location>
</feature>
<evidence type="ECO:0000313" key="12">
    <source>
        <dbReference type="Proteomes" id="UP000277294"/>
    </source>
</evidence>
<dbReference type="InterPro" id="IPR011527">
    <property type="entry name" value="ABC1_TM_dom"/>
</dbReference>
<keyword evidence="3 8" id="KW-0812">Transmembrane</keyword>
<feature type="transmembrane region" description="Helical" evidence="8">
    <location>
        <begin position="188"/>
        <end position="209"/>
    </location>
</feature>
<feature type="transmembrane region" description="Helical" evidence="8">
    <location>
        <begin position="162"/>
        <end position="182"/>
    </location>
</feature>
<dbReference type="AlphaFoldDB" id="A0A3P4B4B0"/>
<organism evidence="11 12">
    <name type="scientific">Pigmentiphaga humi</name>
    <dbReference type="NCBI Taxonomy" id="2478468"/>
    <lineage>
        <taxon>Bacteria</taxon>
        <taxon>Pseudomonadati</taxon>
        <taxon>Pseudomonadota</taxon>
        <taxon>Betaproteobacteria</taxon>
        <taxon>Burkholderiales</taxon>
        <taxon>Alcaligenaceae</taxon>
        <taxon>Pigmentiphaga</taxon>
    </lineage>
</organism>